<accession>A0A1U9JZ49</accession>
<dbReference type="KEGG" id="phn:PAEH1_04840"/>
<evidence type="ECO:0000256" key="3">
    <source>
        <dbReference type="ARBA" id="ARBA00023110"/>
    </source>
</evidence>
<name>A0A1U9JZ49_9BURK</name>
<dbReference type="EC" id="5.2.1.8" evidence="6"/>
<dbReference type="STRING" id="643674.PAEH1_04840"/>
<evidence type="ECO:0000259" key="7">
    <source>
        <dbReference type="PROSITE" id="PS50059"/>
    </source>
</evidence>
<comment type="catalytic activity">
    <reaction evidence="1 5 6">
        <text>[protein]-peptidylproline (omega=180) = [protein]-peptidylproline (omega=0)</text>
        <dbReference type="Rhea" id="RHEA:16237"/>
        <dbReference type="Rhea" id="RHEA-COMP:10747"/>
        <dbReference type="Rhea" id="RHEA-COMP:10748"/>
        <dbReference type="ChEBI" id="CHEBI:83833"/>
        <dbReference type="ChEBI" id="CHEBI:83834"/>
        <dbReference type="EC" id="5.2.1.8"/>
    </reaction>
</comment>
<gene>
    <name evidence="8" type="ORF">PAEH1_04840</name>
</gene>
<dbReference type="Gene3D" id="3.10.50.40">
    <property type="match status" value="1"/>
</dbReference>
<dbReference type="EMBL" id="CP019697">
    <property type="protein sequence ID" value="AQS51065.1"/>
    <property type="molecule type" value="Genomic_DNA"/>
</dbReference>
<dbReference type="OrthoDB" id="9808891at2"/>
<dbReference type="InterPro" id="IPR048261">
    <property type="entry name" value="SlpA/SlyD-like_ins_sf"/>
</dbReference>
<keyword evidence="4 5" id="KW-0413">Isomerase</keyword>
<dbReference type="SUPFAM" id="SSF54534">
    <property type="entry name" value="FKBP-like"/>
    <property type="match status" value="1"/>
</dbReference>
<evidence type="ECO:0000256" key="1">
    <source>
        <dbReference type="ARBA" id="ARBA00000971"/>
    </source>
</evidence>
<protein>
    <recommendedName>
        <fullName evidence="6">Peptidyl-prolyl cis-trans isomerase</fullName>
        <ecNumber evidence="6">5.2.1.8</ecNumber>
    </recommendedName>
</protein>
<reference evidence="8 9" key="1">
    <citation type="submission" date="2017-01" db="EMBL/GenBank/DDBJ databases">
        <title>Complete Genome Sequence of Paenalcaligenes hominis, Isolated from a paraplegic Patient with neurogenic bladder.</title>
        <authorList>
            <person name="Mukhopadhyay R."/>
            <person name="Joaquin J."/>
            <person name="Hogue R."/>
            <person name="Kilaru A."/>
            <person name="Jospin G."/>
            <person name="Mars K."/>
            <person name="Eisen J.A."/>
            <person name="Chaturvedi V."/>
        </authorList>
    </citation>
    <scope>NUCLEOTIDE SEQUENCE [LARGE SCALE GENOMIC DNA]</scope>
    <source>
        <strain evidence="8 9">15S00501</strain>
    </source>
</reference>
<comment type="similarity">
    <text evidence="2 6">Belongs to the FKBP-type PPIase family.</text>
</comment>
<proteinExistence type="inferred from homology"/>
<dbReference type="AlphaFoldDB" id="A0A1U9JZ49"/>
<dbReference type="PANTHER" id="PTHR47861">
    <property type="entry name" value="FKBP-TYPE PEPTIDYL-PROLYL CIS-TRANS ISOMERASE SLYD"/>
    <property type="match status" value="1"/>
</dbReference>
<dbReference type="PANTHER" id="PTHR47861:SF4">
    <property type="entry name" value="FKBP-TYPE 16 KDA PEPTIDYL-PROLYL CIS-TRANS ISOMERASE"/>
    <property type="match status" value="1"/>
</dbReference>
<evidence type="ECO:0000313" key="8">
    <source>
        <dbReference type="EMBL" id="AQS51065.1"/>
    </source>
</evidence>
<dbReference type="InterPro" id="IPR046357">
    <property type="entry name" value="PPIase_dom_sf"/>
</dbReference>
<dbReference type="Gene3D" id="2.40.10.330">
    <property type="match status" value="1"/>
</dbReference>
<dbReference type="Proteomes" id="UP000189369">
    <property type="component" value="Chromosome"/>
</dbReference>
<evidence type="ECO:0000256" key="4">
    <source>
        <dbReference type="ARBA" id="ARBA00023235"/>
    </source>
</evidence>
<dbReference type="Pfam" id="PF00254">
    <property type="entry name" value="FKBP_C"/>
    <property type="match status" value="1"/>
</dbReference>
<dbReference type="PROSITE" id="PS50059">
    <property type="entry name" value="FKBP_PPIASE"/>
    <property type="match status" value="1"/>
</dbReference>
<evidence type="ECO:0000256" key="2">
    <source>
        <dbReference type="ARBA" id="ARBA00006577"/>
    </source>
</evidence>
<dbReference type="InterPro" id="IPR001179">
    <property type="entry name" value="PPIase_FKBP_dom"/>
</dbReference>
<feature type="domain" description="PPIase FKBP-type" evidence="7">
    <location>
        <begin position="15"/>
        <end position="85"/>
    </location>
</feature>
<evidence type="ECO:0000256" key="6">
    <source>
        <dbReference type="RuleBase" id="RU003915"/>
    </source>
</evidence>
<evidence type="ECO:0000313" key="9">
    <source>
        <dbReference type="Proteomes" id="UP000189369"/>
    </source>
</evidence>
<evidence type="ECO:0000256" key="5">
    <source>
        <dbReference type="PROSITE-ProRule" id="PRU00277"/>
    </source>
</evidence>
<organism evidence="8 9">
    <name type="scientific">Paenalcaligenes hominis</name>
    <dbReference type="NCBI Taxonomy" id="643674"/>
    <lineage>
        <taxon>Bacteria</taxon>
        <taxon>Pseudomonadati</taxon>
        <taxon>Pseudomonadota</taxon>
        <taxon>Betaproteobacteria</taxon>
        <taxon>Burkholderiales</taxon>
        <taxon>Alcaligenaceae</taxon>
        <taxon>Paenalcaligenes</taxon>
    </lineage>
</organism>
<keyword evidence="3 5" id="KW-0697">Rotamase</keyword>
<sequence length="158" mass="17301">MSVENQDERPIVHADSYLTLHYCIQILTGPAGGTVFANTFDGRPATLQLGTGQWSPGLEAALLGRAEGDVFGCTLEPEQAYGERNPALVQWVARELMTDLQNPEETYEPGDMVEFASPTGIRYAGVLKQWNDDSALFDFNHPLAGAQIRLDVHILGIL</sequence>
<dbReference type="GO" id="GO:0003755">
    <property type="term" value="F:peptidyl-prolyl cis-trans isomerase activity"/>
    <property type="evidence" value="ECO:0007669"/>
    <property type="project" value="UniProtKB-UniRule"/>
</dbReference>